<reference evidence="3" key="1">
    <citation type="journal article" date="2013" name="Genome Announc.">
        <title>Draft genome sequence of the grapevine dieback fungus Eutypa lata UCR-EL1.</title>
        <authorList>
            <person name="Blanco-Ulate B."/>
            <person name="Rolshausen P.E."/>
            <person name="Cantu D."/>
        </authorList>
    </citation>
    <scope>NUCLEOTIDE SEQUENCE [LARGE SCALE GENOMIC DNA]</scope>
    <source>
        <strain evidence="3">UCR-EL1</strain>
    </source>
</reference>
<dbReference type="HOGENOM" id="CLU_1835171_0_0_1"/>
<keyword evidence="1" id="KW-0812">Transmembrane</keyword>
<keyword evidence="3" id="KW-1185">Reference proteome</keyword>
<evidence type="ECO:0000313" key="2">
    <source>
        <dbReference type="EMBL" id="EMR65398.1"/>
    </source>
</evidence>
<feature type="transmembrane region" description="Helical" evidence="1">
    <location>
        <begin position="45"/>
        <end position="69"/>
    </location>
</feature>
<proteinExistence type="predicted"/>
<name>M7SLX8_EUTLA</name>
<gene>
    <name evidence="2" type="ORF">UCREL1_7626</name>
</gene>
<keyword evidence="1" id="KW-1133">Transmembrane helix</keyword>
<evidence type="ECO:0000256" key="1">
    <source>
        <dbReference type="SAM" id="Phobius"/>
    </source>
</evidence>
<evidence type="ECO:0000313" key="3">
    <source>
        <dbReference type="Proteomes" id="UP000012174"/>
    </source>
</evidence>
<protein>
    <submittedName>
        <fullName evidence="2">Uncharacterized protein</fullName>
    </submittedName>
</protein>
<dbReference type="Proteomes" id="UP000012174">
    <property type="component" value="Unassembled WGS sequence"/>
</dbReference>
<feature type="transmembrane region" description="Helical" evidence="1">
    <location>
        <begin position="89"/>
        <end position="110"/>
    </location>
</feature>
<accession>M7SLX8</accession>
<sequence length="140" mass="15319">MDVGSPNGAIPAAMPPPAAAEDVAPAANPPPSLGRLIWRNLKREWAIGGTWSRWLVIICFAGACMSMVLSVYDVIDKAYRKAEIDGRTIAWVAVSGVLYAVLLYVVTFVLRRSLFFWQLPVRSRNAWVEMHSFAGAGNNA</sequence>
<dbReference type="EMBL" id="KB706875">
    <property type="protein sequence ID" value="EMR65398.1"/>
    <property type="molecule type" value="Genomic_DNA"/>
</dbReference>
<dbReference type="AlphaFoldDB" id="M7SLX8"/>
<keyword evidence="1" id="KW-0472">Membrane</keyword>
<dbReference type="KEGG" id="ela:UCREL1_7626"/>
<organism evidence="2 3">
    <name type="scientific">Eutypa lata (strain UCR-EL1)</name>
    <name type="common">Grapevine dieback disease fungus</name>
    <name type="synonym">Eutypa armeniacae</name>
    <dbReference type="NCBI Taxonomy" id="1287681"/>
    <lineage>
        <taxon>Eukaryota</taxon>
        <taxon>Fungi</taxon>
        <taxon>Dikarya</taxon>
        <taxon>Ascomycota</taxon>
        <taxon>Pezizomycotina</taxon>
        <taxon>Sordariomycetes</taxon>
        <taxon>Xylariomycetidae</taxon>
        <taxon>Xylariales</taxon>
        <taxon>Diatrypaceae</taxon>
        <taxon>Eutypa</taxon>
    </lineage>
</organism>